<organism evidence="2 3">
    <name type="scientific">Rhizopogon vinicolor AM-OR11-026</name>
    <dbReference type="NCBI Taxonomy" id="1314800"/>
    <lineage>
        <taxon>Eukaryota</taxon>
        <taxon>Fungi</taxon>
        <taxon>Dikarya</taxon>
        <taxon>Basidiomycota</taxon>
        <taxon>Agaricomycotina</taxon>
        <taxon>Agaricomycetes</taxon>
        <taxon>Agaricomycetidae</taxon>
        <taxon>Boletales</taxon>
        <taxon>Suillineae</taxon>
        <taxon>Rhizopogonaceae</taxon>
        <taxon>Rhizopogon</taxon>
    </lineage>
</organism>
<feature type="compositionally biased region" description="Gly residues" evidence="1">
    <location>
        <begin position="228"/>
        <end position="239"/>
    </location>
</feature>
<keyword evidence="3" id="KW-1185">Reference proteome</keyword>
<feature type="compositionally biased region" description="Polar residues" evidence="1">
    <location>
        <begin position="241"/>
        <end position="260"/>
    </location>
</feature>
<feature type="region of interest" description="Disordered" evidence="1">
    <location>
        <begin position="214"/>
        <end position="260"/>
    </location>
</feature>
<dbReference type="Proteomes" id="UP000092154">
    <property type="component" value="Unassembled WGS sequence"/>
</dbReference>
<evidence type="ECO:0000313" key="2">
    <source>
        <dbReference type="EMBL" id="OAX34353.1"/>
    </source>
</evidence>
<dbReference type="AlphaFoldDB" id="A0A1B7MP08"/>
<dbReference type="EMBL" id="KV448624">
    <property type="protein sequence ID" value="OAX34353.1"/>
    <property type="molecule type" value="Genomic_DNA"/>
</dbReference>
<reference evidence="2 3" key="1">
    <citation type="submission" date="2016-06" db="EMBL/GenBank/DDBJ databases">
        <title>Comparative genomics of the ectomycorrhizal sister species Rhizopogon vinicolor and Rhizopogon vesiculosus (Basidiomycota: Boletales) reveals a divergence of the mating type B locus.</title>
        <authorList>
            <consortium name="DOE Joint Genome Institute"/>
            <person name="Mujic A.B."/>
            <person name="Kuo A."/>
            <person name="Tritt A."/>
            <person name="Lipzen A."/>
            <person name="Chen C."/>
            <person name="Johnson J."/>
            <person name="Sharma A."/>
            <person name="Barry K."/>
            <person name="Grigoriev I.V."/>
            <person name="Spatafora J.W."/>
        </authorList>
    </citation>
    <scope>NUCLEOTIDE SEQUENCE [LARGE SCALE GENOMIC DNA]</scope>
    <source>
        <strain evidence="2 3">AM-OR11-026</strain>
    </source>
</reference>
<evidence type="ECO:0000256" key="1">
    <source>
        <dbReference type="SAM" id="MobiDB-lite"/>
    </source>
</evidence>
<sequence>MHPSRPPMPNSCHQTLTPSAHHPEEELIQKCRNECQICGVGLVCEDEACWSGIGCHSQVCPRDIVQTWRDACQLCRAVYEYDDNSERSEINRAGYQGYHADTGNRDAILPRLQSPMLNKEPDRLTAMSPRHGNYAPESVEITAPIGMNTEWPLRTTLMDDGFCASVRCSDCNKQIPLDKKLSLFPGPMLRMHQRACLKYLEKVPKIIRNITSREASVGEPSRERGEKTGSGGFSPGGGTVNRWSASSGSQRHMNSTTGASQSLAQLQARIPLFWNTRQHQETYYPESYLRHSGRAALSGQSCH</sequence>
<gene>
    <name evidence="2" type="ORF">K503DRAFT_868977</name>
</gene>
<proteinExistence type="predicted"/>
<evidence type="ECO:0000313" key="3">
    <source>
        <dbReference type="Proteomes" id="UP000092154"/>
    </source>
</evidence>
<dbReference type="InParanoid" id="A0A1B7MP08"/>
<accession>A0A1B7MP08</accession>
<dbReference type="OrthoDB" id="10568557at2759"/>
<name>A0A1B7MP08_9AGAM</name>
<protein>
    <submittedName>
        <fullName evidence="2">Uncharacterized protein</fullName>
    </submittedName>
</protein>